<keyword evidence="2" id="KW-1185">Reference proteome</keyword>
<dbReference type="Proteomes" id="UP000574761">
    <property type="component" value="Unassembled WGS sequence"/>
</dbReference>
<proteinExistence type="predicted"/>
<evidence type="ECO:0000313" key="1">
    <source>
        <dbReference type="EMBL" id="MBB3977934.1"/>
    </source>
</evidence>
<dbReference type="EMBL" id="JACIEE010000006">
    <property type="protein sequence ID" value="MBB3977934.1"/>
    <property type="molecule type" value="Genomic_DNA"/>
</dbReference>
<name>A0A7W6D8K2_9HYPH</name>
<dbReference type="AlphaFoldDB" id="A0A7W6D8K2"/>
<comment type="caution">
    <text evidence="1">The sequence shown here is derived from an EMBL/GenBank/DDBJ whole genome shotgun (WGS) entry which is preliminary data.</text>
</comment>
<sequence>MRFHPCQSDPGRWPRSREAAKIALAAVTAAGLTYLSAGDLIASATARARGCAIKGNISAQTGERIYSIPGQDYYEAVRISPEYGERWFCSESEAEAAGWRKATR</sequence>
<accession>A0A7W6D8K2</accession>
<evidence type="ECO:0008006" key="3">
    <source>
        <dbReference type="Google" id="ProtNLM"/>
    </source>
</evidence>
<dbReference type="RefSeq" id="WP_246422693.1">
    <property type="nucleotide sequence ID" value="NZ_JACIEE010000006.1"/>
</dbReference>
<evidence type="ECO:0000313" key="2">
    <source>
        <dbReference type="Proteomes" id="UP000574761"/>
    </source>
</evidence>
<organism evidence="1 2">
    <name type="scientific">Mycoplana azooxidifex</name>
    <dbReference type="NCBI Taxonomy" id="1636188"/>
    <lineage>
        <taxon>Bacteria</taxon>
        <taxon>Pseudomonadati</taxon>
        <taxon>Pseudomonadota</taxon>
        <taxon>Alphaproteobacteria</taxon>
        <taxon>Hyphomicrobiales</taxon>
        <taxon>Rhizobiaceae</taxon>
        <taxon>Mycoplana</taxon>
    </lineage>
</organism>
<protein>
    <recommendedName>
        <fullName evidence="3">Succinoglycan biosynthesis protein exoi</fullName>
    </recommendedName>
</protein>
<reference evidence="1 2" key="1">
    <citation type="submission" date="2020-08" db="EMBL/GenBank/DDBJ databases">
        <title>Genomic Encyclopedia of Type Strains, Phase IV (KMG-IV): sequencing the most valuable type-strain genomes for metagenomic binning, comparative biology and taxonomic classification.</title>
        <authorList>
            <person name="Goeker M."/>
        </authorList>
    </citation>
    <scope>NUCLEOTIDE SEQUENCE [LARGE SCALE GENOMIC DNA]</scope>
    <source>
        <strain evidence="1 2">DSM 100211</strain>
    </source>
</reference>
<gene>
    <name evidence="1" type="ORF">GGQ64_003148</name>
</gene>